<accession>A0A6A4H4Q4</accession>
<evidence type="ECO:0000313" key="1">
    <source>
        <dbReference type="EMBL" id="KAE9392710.1"/>
    </source>
</evidence>
<dbReference type="AlphaFoldDB" id="A0A6A4H4Q4"/>
<dbReference type="Proteomes" id="UP000799118">
    <property type="component" value="Unassembled WGS sequence"/>
</dbReference>
<reference evidence="1" key="1">
    <citation type="journal article" date="2019" name="Environ. Microbiol.">
        <title>Fungal ecological strategies reflected in gene transcription - a case study of two litter decomposers.</title>
        <authorList>
            <person name="Barbi F."/>
            <person name="Kohler A."/>
            <person name="Barry K."/>
            <person name="Baskaran P."/>
            <person name="Daum C."/>
            <person name="Fauchery L."/>
            <person name="Ihrmark K."/>
            <person name="Kuo A."/>
            <person name="LaButti K."/>
            <person name="Lipzen A."/>
            <person name="Morin E."/>
            <person name="Grigoriev I.V."/>
            <person name="Henrissat B."/>
            <person name="Lindahl B."/>
            <person name="Martin F."/>
        </authorList>
    </citation>
    <scope>NUCLEOTIDE SEQUENCE</scope>
    <source>
        <strain evidence="1">JB14</strain>
    </source>
</reference>
<name>A0A6A4H4Q4_9AGAR</name>
<proteinExistence type="predicted"/>
<organism evidence="1 2">
    <name type="scientific">Gymnopus androsaceus JB14</name>
    <dbReference type="NCBI Taxonomy" id="1447944"/>
    <lineage>
        <taxon>Eukaryota</taxon>
        <taxon>Fungi</taxon>
        <taxon>Dikarya</taxon>
        <taxon>Basidiomycota</taxon>
        <taxon>Agaricomycotina</taxon>
        <taxon>Agaricomycetes</taxon>
        <taxon>Agaricomycetidae</taxon>
        <taxon>Agaricales</taxon>
        <taxon>Marasmiineae</taxon>
        <taxon>Omphalotaceae</taxon>
        <taxon>Gymnopus</taxon>
    </lineage>
</organism>
<evidence type="ECO:0000313" key="2">
    <source>
        <dbReference type="Proteomes" id="UP000799118"/>
    </source>
</evidence>
<protein>
    <submittedName>
        <fullName evidence="1">Uncharacterized protein</fullName>
    </submittedName>
</protein>
<keyword evidence="2" id="KW-1185">Reference proteome</keyword>
<gene>
    <name evidence="1" type="ORF">BT96DRAFT_263372</name>
</gene>
<sequence length="262" mass="30079">MMIERVDIYFKTTADGVYELVSLPYSPRTTRAQLAQEFETHLKEKLCFTAYAGFELKKPSKVFIEAFNDGKELPMDELVTLPTVSIIQNHLPTEGCLFANLHYLPPPRPRPPILTVHSRSSQNFNAEDLQLNVVIEHTSSEIPKVVEDFMKGAVQSRAVTQEDYQALSELGLNELFHVPDGEESIPSFSHSVKEHFIKLLSTQLENSNIHFIKTQKLTPNERLWTATTLSIWQWGCWRNGIRMKMINCIFGFPRRDGRITSR</sequence>
<dbReference type="EMBL" id="ML769589">
    <property type="protein sequence ID" value="KAE9392710.1"/>
    <property type="molecule type" value="Genomic_DNA"/>
</dbReference>